<dbReference type="InterPro" id="IPR003439">
    <property type="entry name" value="ABC_transporter-like_ATP-bd"/>
</dbReference>
<protein>
    <submittedName>
        <fullName evidence="7">Phage tail component protein</fullName>
    </submittedName>
</protein>
<sequence length="275" mass="31123">MEKVMDNIIDVKGLKRSFKTPKNGEFEAIKGIEFSVKEGEIFGLLGPNGAGKTTTIKILTTMLAPSEGEAKVFGFDTFSEAKKVREYINFVFGGERSLYWRLSARDNLAYFADLYKIPSKDQKELIEKLIAQVGLSEFIDKKVETFSKGMKQRLQIARALLNNPKVIFLDEPSIGLDPVGAKELRELIKKLSKEGVTILLTTHYMPEAEELCDRIAIIKKGELLALDDVVGLQNLVSYERKEEIKAKKEREQEEKNKKNLEITLEDIYIELLGDA</sequence>
<feature type="coiled-coil region" evidence="5">
    <location>
        <begin position="238"/>
        <end position="270"/>
    </location>
</feature>
<dbReference type="InterPro" id="IPR017871">
    <property type="entry name" value="ABC_transporter-like_CS"/>
</dbReference>
<dbReference type="Gene3D" id="3.40.50.300">
    <property type="entry name" value="P-loop containing nucleotide triphosphate hydrolases"/>
    <property type="match status" value="1"/>
</dbReference>
<dbReference type="EMBL" id="LSDC01000087">
    <property type="protein sequence ID" value="KXB58836.1"/>
    <property type="molecule type" value="Genomic_DNA"/>
</dbReference>
<dbReference type="PATRIC" id="fig|1379.3.peg.1313"/>
<evidence type="ECO:0000313" key="8">
    <source>
        <dbReference type="Proteomes" id="UP000070355"/>
    </source>
</evidence>
<dbReference type="PANTHER" id="PTHR42711:SF5">
    <property type="entry name" value="ABC TRANSPORTER ATP-BINDING PROTEIN NATA"/>
    <property type="match status" value="1"/>
</dbReference>
<dbReference type="SUPFAM" id="SSF52540">
    <property type="entry name" value="P-loop containing nucleoside triphosphate hydrolases"/>
    <property type="match status" value="1"/>
</dbReference>
<dbReference type="STRING" id="1379.HMPREF3186_01332"/>
<dbReference type="InterPro" id="IPR003593">
    <property type="entry name" value="AAA+_ATPase"/>
</dbReference>
<keyword evidence="4" id="KW-0067">ATP-binding</keyword>
<evidence type="ECO:0000313" key="7">
    <source>
        <dbReference type="EMBL" id="KXB58836.1"/>
    </source>
</evidence>
<gene>
    <name evidence="7" type="ORF">HMPREF3186_01332</name>
</gene>
<reference evidence="8" key="1">
    <citation type="submission" date="2016-01" db="EMBL/GenBank/DDBJ databases">
        <authorList>
            <person name="Mitreva M."/>
            <person name="Pepin K.H."/>
            <person name="Mihindukulasuriya K.A."/>
            <person name="Fulton R."/>
            <person name="Fronick C."/>
            <person name="O'Laughlin M."/>
            <person name="Miner T."/>
            <person name="Herter B."/>
            <person name="Rosa B.A."/>
            <person name="Cordes M."/>
            <person name="Tomlinson C."/>
            <person name="Wollam A."/>
            <person name="Palsikar V.B."/>
            <person name="Mardis E.R."/>
            <person name="Wilson R.K."/>
        </authorList>
    </citation>
    <scope>NUCLEOTIDE SEQUENCE [LARGE SCALE GENOMIC DNA]</scope>
    <source>
        <strain evidence="8">DNF01167</strain>
    </source>
</reference>
<dbReference type="Pfam" id="PF00005">
    <property type="entry name" value="ABC_tran"/>
    <property type="match status" value="1"/>
</dbReference>
<dbReference type="GO" id="GO:0005524">
    <property type="term" value="F:ATP binding"/>
    <property type="evidence" value="ECO:0007669"/>
    <property type="project" value="UniProtKB-KW"/>
</dbReference>
<evidence type="ECO:0000256" key="3">
    <source>
        <dbReference type="ARBA" id="ARBA00022741"/>
    </source>
</evidence>
<dbReference type="PROSITE" id="PS50893">
    <property type="entry name" value="ABC_TRANSPORTER_2"/>
    <property type="match status" value="1"/>
</dbReference>
<evidence type="ECO:0000256" key="4">
    <source>
        <dbReference type="ARBA" id="ARBA00022840"/>
    </source>
</evidence>
<accession>A0A133ZTU5</accession>
<proteinExistence type="inferred from homology"/>
<evidence type="ECO:0000259" key="6">
    <source>
        <dbReference type="PROSITE" id="PS50893"/>
    </source>
</evidence>
<evidence type="ECO:0000256" key="2">
    <source>
        <dbReference type="ARBA" id="ARBA00022448"/>
    </source>
</evidence>
<name>A0A133ZTU5_9BACL</name>
<dbReference type="PANTHER" id="PTHR42711">
    <property type="entry name" value="ABC TRANSPORTER ATP-BINDING PROTEIN"/>
    <property type="match status" value="1"/>
</dbReference>
<keyword evidence="2" id="KW-0813">Transport</keyword>
<comment type="caution">
    <text evidence="7">The sequence shown here is derived from an EMBL/GenBank/DDBJ whole genome shotgun (WGS) entry which is preliminary data.</text>
</comment>
<dbReference type="AlphaFoldDB" id="A0A133ZTU5"/>
<dbReference type="GO" id="GO:0016887">
    <property type="term" value="F:ATP hydrolysis activity"/>
    <property type="evidence" value="ECO:0007669"/>
    <property type="project" value="InterPro"/>
</dbReference>
<dbReference type="Proteomes" id="UP000070355">
    <property type="component" value="Unassembled WGS sequence"/>
</dbReference>
<keyword evidence="5" id="KW-0175">Coiled coil</keyword>
<feature type="domain" description="ABC transporter" evidence="6">
    <location>
        <begin position="9"/>
        <end position="245"/>
    </location>
</feature>
<dbReference type="InterPro" id="IPR050763">
    <property type="entry name" value="ABC_transporter_ATP-binding"/>
</dbReference>
<evidence type="ECO:0000256" key="1">
    <source>
        <dbReference type="ARBA" id="ARBA00005417"/>
    </source>
</evidence>
<organism evidence="7 8">
    <name type="scientific">Gemella haemolysans</name>
    <dbReference type="NCBI Taxonomy" id="1379"/>
    <lineage>
        <taxon>Bacteria</taxon>
        <taxon>Bacillati</taxon>
        <taxon>Bacillota</taxon>
        <taxon>Bacilli</taxon>
        <taxon>Bacillales</taxon>
        <taxon>Gemellaceae</taxon>
        <taxon>Gemella</taxon>
    </lineage>
</organism>
<dbReference type="PROSITE" id="PS00211">
    <property type="entry name" value="ABC_TRANSPORTER_1"/>
    <property type="match status" value="1"/>
</dbReference>
<dbReference type="SMART" id="SM00382">
    <property type="entry name" value="AAA"/>
    <property type="match status" value="1"/>
</dbReference>
<comment type="similarity">
    <text evidence="1">Belongs to the ABC transporter superfamily.</text>
</comment>
<evidence type="ECO:0000256" key="5">
    <source>
        <dbReference type="SAM" id="Coils"/>
    </source>
</evidence>
<keyword evidence="3" id="KW-0547">Nucleotide-binding</keyword>
<dbReference type="InterPro" id="IPR027417">
    <property type="entry name" value="P-loop_NTPase"/>
</dbReference>